<gene>
    <name evidence="3" type="ORF">AsAng_0063290</name>
</gene>
<keyword evidence="2" id="KW-0812">Transmembrane</keyword>
<dbReference type="AlphaFoldDB" id="A0A915YLQ2"/>
<dbReference type="Proteomes" id="UP001060919">
    <property type="component" value="Chromosome"/>
</dbReference>
<keyword evidence="1" id="KW-0175">Coiled coil</keyword>
<dbReference type="GO" id="GO:0005886">
    <property type="term" value="C:plasma membrane"/>
    <property type="evidence" value="ECO:0007669"/>
    <property type="project" value="TreeGrafter"/>
</dbReference>
<feature type="coiled-coil region" evidence="1">
    <location>
        <begin position="331"/>
        <end position="358"/>
    </location>
</feature>
<reference evidence="3" key="1">
    <citation type="submission" date="2022-09" db="EMBL/GenBank/DDBJ databases">
        <title>Aureispira anguillicida sp. nov., isolated from Leptocephalus of Japanese eel Anguilla japonica.</title>
        <authorList>
            <person name="Yuasa K."/>
            <person name="Mekata T."/>
            <person name="Ikunari K."/>
        </authorList>
    </citation>
    <scope>NUCLEOTIDE SEQUENCE</scope>
    <source>
        <strain evidence="3">EL160426</strain>
    </source>
</reference>
<feature type="coiled-coil region" evidence="1">
    <location>
        <begin position="224"/>
        <end position="274"/>
    </location>
</feature>
<dbReference type="PANTHER" id="PTHR32309">
    <property type="entry name" value="TYROSINE-PROTEIN KINASE"/>
    <property type="match status" value="1"/>
</dbReference>
<evidence type="ECO:0000313" key="3">
    <source>
        <dbReference type="EMBL" id="BDS15545.1"/>
    </source>
</evidence>
<keyword evidence="4" id="KW-1185">Reference proteome</keyword>
<feature type="transmembrane region" description="Helical" evidence="2">
    <location>
        <begin position="12"/>
        <end position="31"/>
    </location>
</feature>
<name>A0A915YLQ2_9BACT</name>
<keyword evidence="2" id="KW-1133">Transmembrane helix</keyword>
<evidence type="ECO:0000313" key="4">
    <source>
        <dbReference type="Proteomes" id="UP001060919"/>
    </source>
</evidence>
<accession>A0A915YLQ2</accession>
<dbReference type="EMBL" id="AP026867">
    <property type="protein sequence ID" value="BDS15545.1"/>
    <property type="molecule type" value="Genomic_DNA"/>
</dbReference>
<protein>
    <submittedName>
        <fullName evidence="3">Uncharacterized protein</fullName>
    </submittedName>
</protein>
<proteinExistence type="predicted"/>
<keyword evidence="2" id="KW-0472">Membrane</keyword>
<organism evidence="3 4">
    <name type="scientific">Aureispira anguillae</name>
    <dbReference type="NCBI Taxonomy" id="2864201"/>
    <lineage>
        <taxon>Bacteria</taxon>
        <taxon>Pseudomonadati</taxon>
        <taxon>Bacteroidota</taxon>
        <taxon>Saprospiria</taxon>
        <taxon>Saprospirales</taxon>
        <taxon>Saprospiraceae</taxon>
        <taxon>Aureispira</taxon>
    </lineage>
</organism>
<dbReference type="InterPro" id="IPR050445">
    <property type="entry name" value="Bact_polysacc_biosynth/exp"/>
</dbReference>
<dbReference type="KEGG" id="aup:AsAng_0063290"/>
<evidence type="ECO:0000256" key="2">
    <source>
        <dbReference type="SAM" id="Phobius"/>
    </source>
</evidence>
<evidence type="ECO:0000256" key="1">
    <source>
        <dbReference type="SAM" id="Coils"/>
    </source>
</evidence>
<dbReference type="RefSeq" id="WP_264790688.1">
    <property type="nucleotide sequence ID" value="NZ_AP026867.1"/>
</dbReference>
<sequence>MSLFRFIKLILQHYLLVLFVPFFMAALVYYLTIGEEKSYSSSSSIYTGIASGFNVDMGQGVGDRFMVQSVFENVLTIMRAKEVKEEVGVKLIAQHLIQDPKTVPARICTPITIQELHNLIPEEVRQELAVAGNFDATFEKTMTYLKKDHLNVIYRIVHTKRFIPNYSILALNHIGFRRIKTSDLVKVNFTSTDPGVAMNTLRFFSEAFIKKYRYVKVSETNDIVAYFEARLLNAQAKLDGLEADLLAYRSSNNILDYTEQVRAIAQRRQEMEGEIYRERMTLASAEYTSKYAQEQLDMHLNVLSKNTEIIAKRNQLEALASEIARMKIFDEAVAKDSLDQLELKLTALRTEMERELEAIFAINYSTSGVKTKDILKKWFDNILNVGESKARLKVFATRQKAFKDLYQTMAPIGSNLTKIEREVAVAEGSYLRILEALNLAKMRQQNIALSTKLKVVDAPLFPTSPDPSNRKLLVIVAFLVGGLFIVGLLVLLEWIDQSIRRPLNWIAWTGLPLASAFPLFPKKQGKIYYNQLKKALIHRLIEELEQQQQEQGSSSKTIYLAICSLQDGEGKTLVIQELAQVLVALGKKISIHQPRRLEEGEWKSPFVQETEKEAPPVNYYELDDGRINSETLFNKTTQDLDYILIELPYLQGYQTPHKIWSKIDNCVLVARANRSWGSADKKSLENLKRIMGKDPMLFLNAVKLVFLEEIIGRIPRKRSKWRQVLRQWCRLEFQK</sequence>
<feature type="transmembrane region" description="Helical" evidence="2">
    <location>
        <begin position="472"/>
        <end position="491"/>
    </location>
</feature>
<dbReference type="PANTHER" id="PTHR32309:SF13">
    <property type="entry name" value="FERRIC ENTEROBACTIN TRANSPORT PROTEIN FEPE"/>
    <property type="match status" value="1"/>
</dbReference>
<dbReference type="GO" id="GO:0004713">
    <property type="term" value="F:protein tyrosine kinase activity"/>
    <property type="evidence" value="ECO:0007669"/>
    <property type="project" value="TreeGrafter"/>
</dbReference>